<dbReference type="GO" id="GO:0046872">
    <property type="term" value="F:metal ion binding"/>
    <property type="evidence" value="ECO:0007669"/>
    <property type="project" value="UniProtKB-KW"/>
</dbReference>
<dbReference type="InterPro" id="IPR042099">
    <property type="entry name" value="ANL_N_sf"/>
</dbReference>
<dbReference type="OrthoDB" id="9778383at2"/>
<comment type="catalytic activity">
    <reaction evidence="6">
        <text>acetate + ATP + CoA = acetyl-CoA + AMP + diphosphate</text>
        <dbReference type="Rhea" id="RHEA:23176"/>
        <dbReference type="ChEBI" id="CHEBI:30089"/>
        <dbReference type="ChEBI" id="CHEBI:30616"/>
        <dbReference type="ChEBI" id="CHEBI:33019"/>
        <dbReference type="ChEBI" id="CHEBI:57287"/>
        <dbReference type="ChEBI" id="CHEBI:57288"/>
        <dbReference type="ChEBI" id="CHEBI:456215"/>
        <dbReference type="EC" id="6.2.1.1"/>
    </reaction>
</comment>
<evidence type="ECO:0000259" key="7">
    <source>
        <dbReference type="Pfam" id="PF00501"/>
    </source>
</evidence>
<dbReference type="Pfam" id="PF00501">
    <property type="entry name" value="AMP-binding"/>
    <property type="match status" value="1"/>
</dbReference>
<dbReference type="AlphaFoldDB" id="G7W709"/>
<dbReference type="Gene3D" id="3.40.50.12780">
    <property type="entry name" value="N-terminal domain of ligase-like"/>
    <property type="match status" value="1"/>
</dbReference>
<dbReference type="CDD" id="cd05966">
    <property type="entry name" value="ACS"/>
    <property type="match status" value="1"/>
</dbReference>
<evidence type="ECO:0000256" key="6">
    <source>
        <dbReference type="HAMAP-Rule" id="MF_01123"/>
    </source>
</evidence>
<dbReference type="GO" id="GO:0005829">
    <property type="term" value="C:cytosol"/>
    <property type="evidence" value="ECO:0007669"/>
    <property type="project" value="TreeGrafter"/>
</dbReference>
<dbReference type="HAMAP" id="MF_01123">
    <property type="entry name" value="Ac_CoA_synth"/>
    <property type="match status" value="1"/>
</dbReference>
<keyword evidence="5 6" id="KW-0007">Acetylation</keyword>
<feature type="binding site" evidence="6">
    <location>
        <position position="536"/>
    </location>
    <ligand>
        <name>Mg(2+)</name>
        <dbReference type="ChEBI" id="CHEBI:18420"/>
    </ligand>
</feature>
<dbReference type="GO" id="GO:0005524">
    <property type="term" value="F:ATP binding"/>
    <property type="evidence" value="ECO:0007669"/>
    <property type="project" value="UniProtKB-KW"/>
</dbReference>
<dbReference type="FunFam" id="3.40.50.12780:FF:000001">
    <property type="entry name" value="Acetyl-coenzyme A synthetase"/>
    <property type="match status" value="1"/>
</dbReference>
<dbReference type="Pfam" id="PF13193">
    <property type="entry name" value="AMP-binding_C"/>
    <property type="match status" value="1"/>
</dbReference>
<keyword evidence="6" id="KW-0460">Magnesium</keyword>
<evidence type="ECO:0000259" key="9">
    <source>
        <dbReference type="Pfam" id="PF16177"/>
    </source>
</evidence>
<dbReference type="HOGENOM" id="CLU_000022_3_6_9"/>
<dbReference type="InterPro" id="IPR045851">
    <property type="entry name" value="AMP-bd_C_sf"/>
</dbReference>
<dbReference type="InterPro" id="IPR000873">
    <property type="entry name" value="AMP-dep_synth/lig_dom"/>
</dbReference>
<keyword evidence="2 6" id="KW-0436">Ligase</keyword>
<dbReference type="GO" id="GO:0003987">
    <property type="term" value="F:acetate-CoA ligase activity"/>
    <property type="evidence" value="ECO:0007669"/>
    <property type="project" value="UniProtKB-UniRule"/>
</dbReference>
<dbReference type="PANTHER" id="PTHR24095:SF14">
    <property type="entry name" value="ACETYL-COENZYME A SYNTHETASE 1"/>
    <property type="match status" value="1"/>
</dbReference>
<dbReference type="GO" id="GO:0019427">
    <property type="term" value="P:acetyl-CoA biosynthetic process from acetate"/>
    <property type="evidence" value="ECO:0007669"/>
    <property type="project" value="UniProtKB-UniRule"/>
</dbReference>
<dbReference type="EMBL" id="CP003108">
    <property type="protein sequence ID" value="AET69866.1"/>
    <property type="molecule type" value="Genomic_DNA"/>
</dbReference>
<feature type="binding site" evidence="6">
    <location>
        <begin position="410"/>
        <end position="415"/>
    </location>
    <ligand>
        <name>ATP</name>
        <dbReference type="ChEBI" id="CHEBI:30616"/>
    </ligand>
</feature>
<evidence type="ECO:0000259" key="8">
    <source>
        <dbReference type="Pfam" id="PF13193"/>
    </source>
</evidence>
<comment type="cofactor">
    <cofactor evidence="6">
        <name>Mg(2+)</name>
        <dbReference type="ChEBI" id="CHEBI:18420"/>
    </cofactor>
</comment>
<feature type="binding site" evidence="6">
    <location>
        <position position="541"/>
    </location>
    <ligand>
        <name>Mg(2+)</name>
        <dbReference type="ChEBI" id="CHEBI:18420"/>
    </ligand>
</feature>
<dbReference type="STRING" id="768706.Desor_4452"/>
<dbReference type="PROSITE" id="PS00455">
    <property type="entry name" value="AMP_BINDING"/>
    <property type="match status" value="1"/>
</dbReference>
<comment type="function">
    <text evidence="6">Catalyzes the conversion of acetate into acetyl-CoA (AcCoA), an essential intermediate at the junction of anabolic and catabolic pathways. AcsA undergoes a two-step reaction. In the first half reaction, AcsA combines acetate with ATP to form acetyl-adenylate (AcAMP) intermediate. In the second half reaction, it can then transfer the acetyl group from AcAMP to the sulfhydryl group of CoA, forming the product AcCoA.</text>
</comment>
<feature type="binding site" evidence="6">
    <location>
        <position position="522"/>
    </location>
    <ligand>
        <name>CoA</name>
        <dbReference type="ChEBI" id="CHEBI:57287"/>
    </ligand>
</feature>
<dbReference type="InterPro" id="IPR025110">
    <property type="entry name" value="AMP-bd_C"/>
</dbReference>
<feature type="binding site" evidence="6">
    <location>
        <position position="310"/>
    </location>
    <ligand>
        <name>CoA</name>
        <dbReference type="ChEBI" id="CHEBI:57287"/>
    </ligand>
</feature>
<reference evidence="10 11" key="2">
    <citation type="journal article" date="2012" name="J. Bacteriol.">
        <title>Complete genome sequences of Desulfosporosinus orientis DSM765T, Desulfosporosinus youngiae DSM17734T, Desulfosporosinus meridiei DSM13257T, and Desulfosporosinus acidiphilus DSM22704T.</title>
        <authorList>
            <person name="Pester M."/>
            <person name="Brambilla E."/>
            <person name="Alazard D."/>
            <person name="Rattei T."/>
            <person name="Weinmaier T."/>
            <person name="Han J."/>
            <person name="Lucas S."/>
            <person name="Lapidus A."/>
            <person name="Cheng J.F."/>
            <person name="Goodwin L."/>
            <person name="Pitluck S."/>
            <person name="Peters L."/>
            <person name="Ovchinnikova G."/>
            <person name="Teshima H."/>
            <person name="Detter J.C."/>
            <person name="Han C.S."/>
            <person name="Tapia R."/>
            <person name="Land M.L."/>
            <person name="Hauser L."/>
            <person name="Kyrpides N.C."/>
            <person name="Ivanova N.N."/>
            <person name="Pagani I."/>
            <person name="Huntmann M."/>
            <person name="Wei C.L."/>
            <person name="Davenport K.W."/>
            <person name="Daligault H."/>
            <person name="Chain P.S."/>
            <person name="Chen A."/>
            <person name="Mavromatis K."/>
            <person name="Markowitz V."/>
            <person name="Szeto E."/>
            <person name="Mikhailova N."/>
            <person name="Pati A."/>
            <person name="Wagner M."/>
            <person name="Woyke T."/>
            <person name="Ollivier B."/>
            <person name="Klenk H.P."/>
            <person name="Spring S."/>
            <person name="Loy A."/>
        </authorList>
    </citation>
    <scope>NUCLEOTIDE SEQUENCE [LARGE SCALE GENOMIC DNA]</scope>
    <source>
        <strain evidence="11">ATCC 19365 / DSM 765 / NCIMB 8382 / VKM B-1628</strain>
    </source>
</reference>
<comment type="caution">
    <text evidence="6">Lacks conserved residue(s) required for the propagation of feature annotation.</text>
</comment>
<feature type="domain" description="AMP-dependent synthetase/ligase" evidence="7">
    <location>
        <begin position="91"/>
        <end position="469"/>
    </location>
</feature>
<comment type="similarity">
    <text evidence="1 6">Belongs to the ATP-dependent AMP-binding enzyme family.</text>
</comment>
<dbReference type="InterPro" id="IPR032387">
    <property type="entry name" value="ACAS_N"/>
</dbReference>
<dbReference type="NCBIfam" id="TIGR02188">
    <property type="entry name" value="Ac_CoA_lig_AcsA"/>
    <property type="match status" value="1"/>
</dbReference>
<dbReference type="Gene3D" id="3.30.300.30">
    <property type="match status" value="1"/>
</dbReference>
<keyword evidence="4 6" id="KW-0067">ATP-binding</keyword>
<evidence type="ECO:0000256" key="4">
    <source>
        <dbReference type="ARBA" id="ARBA00022840"/>
    </source>
</evidence>
<name>G7W709_DESOD</name>
<feature type="binding site" evidence="6">
    <location>
        <position position="525"/>
    </location>
    <ligand>
        <name>ATP</name>
        <dbReference type="ChEBI" id="CHEBI:30616"/>
    </ligand>
</feature>
<feature type="binding site" evidence="6">
    <location>
        <begin position="192"/>
        <end position="195"/>
    </location>
    <ligand>
        <name>CoA</name>
        <dbReference type="ChEBI" id="CHEBI:57287"/>
    </ligand>
</feature>
<sequence length="769" mass="86495">MKEKQHDGLIEEKRLFFPPSEFSLKAVIKNHDIHELGQNEIKFWEEQGKRLHWFKPWDKVLEWNHPFAKWYVGGKLNAAYNCLDRHLEGARRNKAAFVFEGELGDRRVLTYQDLHREVSQFANVLKSYGVQKGDRVTIYMPMIPEAVIAMLACARIGAPHCVVFGGFSAEALRDRVQDAQAKVVVTSDGSFRRGKTIPLKDGVDQALQNVTCVKKVIVVQRTGQHVEMQEDRDVWYHEVIKNASIICPAEPMDANDMLFILYTSGTTGKPKGVVHTVGGYMVGVSTTHEWVFDLKEEDVYWCTADIGWITGHSYLVYGPLANGATVFMYEGAPDYPEKDRYWEIIENYRVSILYTAPTAIRTFMKWGESYPSGRDLSSLRLLGSVGEPINPEAWMWYYKYIGGERCPIVDTWWQTETGMIMMAPVPGITPLKPGSCTRPFPGICIDIIDHEGNIVPKGEGGYLVVRKPWPAMLKTVYGDDKRYEDTYWNQFKGVYFTGDEAKWDEDSYFWVIGRVDDVINVSGHRIGTAEVESALVDHSLVAEAACVGRTHEVKGQAVFAFVSLKEGVVIGDKLIDELKAHVVLKIGSIARPDDIFLTAELPKTRSGKIMRRLLKDIAEGRAMGDTSTLSDASVINFLQKNIHTQKIQAAQNASTTLGNRILIPDSAMFNRCKAESYEGYSYTVWFSTPPKDGSRHPVTNFYCFKWIERLNLAAEVALAMSNIIINNSNAVEAIFGNGTPDFRYAVINEGNIKDDLSEEGQICFCGSAG</sequence>
<evidence type="ECO:0000256" key="1">
    <source>
        <dbReference type="ARBA" id="ARBA00006432"/>
    </source>
</evidence>
<dbReference type="SUPFAM" id="SSF56801">
    <property type="entry name" value="Acetyl-CoA synthetase-like"/>
    <property type="match status" value="1"/>
</dbReference>
<evidence type="ECO:0000256" key="5">
    <source>
        <dbReference type="ARBA" id="ARBA00022990"/>
    </source>
</evidence>
<comment type="PTM">
    <text evidence="6">Acetylated. Deacetylation by the SIR2-homolog deacetylase activates the enzyme.</text>
</comment>
<proteinExistence type="inferred from homology"/>
<dbReference type="EC" id="6.2.1.1" evidence="6"/>
<keyword evidence="11" id="KW-1185">Reference proteome</keyword>
<evidence type="ECO:0000256" key="2">
    <source>
        <dbReference type="ARBA" id="ARBA00022598"/>
    </source>
</evidence>
<reference evidence="11" key="1">
    <citation type="submission" date="2011-11" db="EMBL/GenBank/DDBJ databases">
        <title>Complete sequence of Desulfosporosinus orientis DSM 765.</title>
        <authorList>
            <person name="Lucas S."/>
            <person name="Han J."/>
            <person name="Lapidus A."/>
            <person name="Cheng J.-F."/>
            <person name="Goodwin L."/>
            <person name="Pitluck S."/>
            <person name="Peters L."/>
            <person name="Ovchinnikova G."/>
            <person name="Teshima H."/>
            <person name="Detter J.C."/>
            <person name="Han C."/>
            <person name="Tapia R."/>
            <person name="Land M."/>
            <person name="Hauser L."/>
            <person name="Kyrpides N."/>
            <person name="Ivanova N."/>
            <person name="Pagani I."/>
            <person name="Pester M."/>
            <person name="Spring S."/>
            <person name="Ollivier B."/>
            <person name="Rattei T."/>
            <person name="Klenk H.-P."/>
            <person name="Wagner M."/>
            <person name="Loy A."/>
            <person name="Woyke T."/>
        </authorList>
    </citation>
    <scope>NUCLEOTIDE SEQUENCE [LARGE SCALE GENOMIC DNA]</scope>
    <source>
        <strain evidence="11">ATCC 19365 / DSM 765 / NCIMB 8382 / VKM B-1628</strain>
    </source>
</reference>
<dbReference type="InterPro" id="IPR020845">
    <property type="entry name" value="AMP-binding_CS"/>
</dbReference>
<dbReference type="PATRIC" id="fig|768706.3.peg.4526"/>
<dbReference type="NCBIfam" id="NF001208">
    <property type="entry name" value="PRK00174.1"/>
    <property type="match status" value="1"/>
</dbReference>
<feature type="domain" description="AMP-binding enzyme C-terminal" evidence="8">
    <location>
        <begin position="530"/>
        <end position="608"/>
    </location>
</feature>
<feature type="binding site" evidence="6">
    <location>
        <position position="499"/>
    </location>
    <ligand>
        <name>ATP</name>
        <dbReference type="ChEBI" id="CHEBI:30616"/>
    </ligand>
</feature>
<accession>G7W709</accession>
<evidence type="ECO:0000313" key="11">
    <source>
        <dbReference type="Proteomes" id="UP000006346"/>
    </source>
</evidence>
<gene>
    <name evidence="6" type="primary">acsA</name>
    <name evidence="10" type="ordered locus">Desor_4452</name>
</gene>
<evidence type="ECO:0000313" key="10">
    <source>
        <dbReference type="EMBL" id="AET69866.1"/>
    </source>
</evidence>
<feature type="modified residue" description="N6-acetyllysine" evidence="6">
    <location>
        <position position="608"/>
    </location>
</feature>
<dbReference type="PANTHER" id="PTHR24095">
    <property type="entry name" value="ACETYL-COENZYME A SYNTHETASE"/>
    <property type="match status" value="1"/>
</dbReference>
<protein>
    <recommendedName>
        <fullName evidence="6">Acetyl-coenzyme A synthetase</fullName>
        <shortName evidence="6">AcCoA synthetase</shortName>
        <shortName evidence="6">Acs</shortName>
        <ecNumber evidence="6">6.2.1.1</ecNumber>
    </recommendedName>
    <alternativeName>
        <fullName evidence="6">Acetate--CoA ligase</fullName>
    </alternativeName>
    <alternativeName>
        <fullName evidence="6">Acyl-activating enzyme</fullName>
    </alternativeName>
</protein>
<dbReference type="KEGG" id="dor:Desor_4452"/>
<feature type="binding site" evidence="6">
    <location>
        <begin position="386"/>
        <end position="388"/>
    </location>
    <ligand>
        <name>ATP</name>
        <dbReference type="ChEBI" id="CHEBI:30616"/>
    </ligand>
</feature>
<dbReference type="Pfam" id="PF16177">
    <property type="entry name" value="ACAS_N"/>
    <property type="match status" value="1"/>
</dbReference>
<feature type="binding site" evidence="6">
    <location>
        <position position="514"/>
    </location>
    <ligand>
        <name>ATP</name>
        <dbReference type="ChEBI" id="CHEBI:30616"/>
    </ligand>
</feature>
<feature type="domain" description="Acetyl-coenzyme A synthetase N-terminal" evidence="9">
    <location>
        <begin position="40"/>
        <end position="82"/>
    </location>
</feature>
<dbReference type="InterPro" id="IPR011904">
    <property type="entry name" value="Ac_CoA_lig"/>
</dbReference>
<dbReference type="Proteomes" id="UP000006346">
    <property type="component" value="Chromosome"/>
</dbReference>
<dbReference type="RefSeq" id="WP_014186673.1">
    <property type="nucleotide sequence ID" value="NC_016584.1"/>
</dbReference>
<feature type="binding site" evidence="6">
    <location>
        <position position="538"/>
    </location>
    <ligand>
        <name>Mg(2+)</name>
        <dbReference type="ChEBI" id="CHEBI:18420"/>
    </ligand>
</feature>
<keyword evidence="3 6" id="KW-0547">Nucleotide-binding</keyword>
<dbReference type="GO" id="GO:0016208">
    <property type="term" value="F:AMP binding"/>
    <property type="evidence" value="ECO:0007669"/>
    <property type="project" value="InterPro"/>
</dbReference>
<evidence type="ECO:0000256" key="3">
    <source>
        <dbReference type="ARBA" id="ARBA00022741"/>
    </source>
</evidence>
<dbReference type="eggNOG" id="COG0365">
    <property type="taxonomic scope" value="Bacteria"/>
</dbReference>
<keyword evidence="6" id="KW-0479">Metal-binding</keyword>
<organism evidence="10 11">
    <name type="scientific">Desulfosporosinus orientis (strain ATCC 19365 / DSM 765 / NCIMB 8382 / VKM B-1628 / Singapore I)</name>
    <name type="common">Desulfotomaculum orientis</name>
    <dbReference type="NCBI Taxonomy" id="768706"/>
    <lineage>
        <taxon>Bacteria</taxon>
        <taxon>Bacillati</taxon>
        <taxon>Bacillota</taxon>
        <taxon>Clostridia</taxon>
        <taxon>Eubacteriales</taxon>
        <taxon>Desulfitobacteriaceae</taxon>
        <taxon>Desulfosporosinus</taxon>
    </lineage>
</organism>